<keyword evidence="5" id="KW-0808">Transferase</keyword>
<dbReference type="EMBL" id="AONB01000003">
    <property type="protein sequence ID" value="EXJ12100.1"/>
    <property type="molecule type" value="Genomic_DNA"/>
</dbReference>
<evidence type="ECO:0000256" key="2">
    <source>
        <dbReference type="PIRSR" id="PIRSR018249-2"/>
    </source>
</evidence>
<name>W9VNP5_9GAMM</name>
<feature type="binding site" evidence="2">
    <location>
        <begin position="106"/>
        <end position="107"/>
    </location>
    <ligand>
        <name>S-adenosyl-L-methionine</name>
        <dbReference type="ChEBI" id="CHEBI:59789"/>
    </ligand>
</feature>
<accession>W9VNP5</accession>
<dbReference type="InterPro" id="IPR048647">
    <property type="entry name" value="RlmA_N"/>
</dbReference>
<feature type="binding site" evidence="2">
    <location>
        <position position="197"/>
    </location>
    <ligand>
        <name>S-adenosyl-L-methionine</name>
        <dbReference type="ChEBI" id="CHEBI:59789"/>
    </ligand>
</feature>
<feature type="binding site" evidence="1">
    <location>
        <position position="28"/>
    </location>
    <ligand>
        <name>Zn(2+)</name>
        <dbReference type="ChEBI" id="CHEBI:29105"/>
    </ligand>
</feature>
<dbReference type="RefSeq" id="WP_036508384.1">
    <property type="nucleotide sequence ID" value="NZ_AONB01000003.1"/>
</dbReference>
<dbReference type="SUPFAM" id="SSF53335">
    <property type="entry name" value="S-adenosyl-L-methionine-dependent methyltransferases"/>
    <property type="match status" value="1"/>
</dbReference>
<gene>
    <name evidence="5" type="primary">rlmA</name>
    <name evidence="5" type="ORF">D791_00989</name>
</gene>
<evidence type="ECO:0000313" key="5">
    <source>
        <dbReference type="EMBL" id="EXJ12100.1"/>
    </source>
</evidence>
<keyword evidence="5" id="KW-0489">Methyltransferase</keyword>
<keyword evidence="1" id="KW-0862">Zinc</keyword>
<keyword evidence="6" id="KW-1185">Reference proteome</keyword>
<evidence type="ECO:0000259" key="4">
    <source>
        <dbReference type="Pfam" id="PF21302"/>
    </source>
</evidence>
<dbReference type="InterPro" id="IPR016718">
    <property type="entry name" value="rRNA_m1G-MeTrfase_A_prd"/>
</dbReference>
<dbReference type="GO" id="GO:0052911">
    <property type="term" value="F:23S rRNA (guanine(745)-N(1))-methyltransferase activity"/>
    <property type="evidence" value="ECO:0007669"/>
    <property type="project" value="UniProtKB-EC"/>
</dbReference>
<proteinExistence type="predicted"/>
<dbReference type="Proteomes" id="UP000019464">
    <property type="component" value="Unassembled WGS sequence"/>
</dbReference>
<comment type="caution">
    <text evidence="5">The sequence shown here is derived from an EMBL/GenBank/DDBJ whole genome shotgun (WGS) entry which is preliminary data.</text>
</comment>
<evidence type="ECO:0000313" key="6">
    <source>
        <dbReference type="Proteomes" id="UP000019464"/>
    </source>
</evidence>
<protein>
    <submittedName>
        <fullName evidence="5">Ribosomal RNA large subunit methyltransferase A</fullName>
        <ecNumber evidence="5">2.1.1.187</ecNumber>
    </submittedName>
</protein>
<reference evidence="6" key="1">
    <citation type="submission" date="2012-11" db="EMBL/GenBank/DDBJ databases">
        <authorList>
            <person name="Singh A."/>
            <person name="Pinnaka A.K."/>
            <person name="Vaidya B."/>
        </authorList>
    </citation>
    <scope>NUCLEOTIDE SEQUENCE [LARGE SCALE GENOMIC DNA]</scope>
    <source>
        <strain evidence="6">AK23</strain>
    </source>
</reference>
<feature type="domain" description="23S rRNA (guanine(745)-N(1))-methyltransferase N-terminal" evidence="4">
    <location>
        <begin position="6"/>
        <end position="53"/>
    </location>
</feature>
<dbReference type="CDD" id="cd02440">
    <property type="entry name" value="AdoMet_MTases"/>
    <property type="match status" value="1"/>
</dbReference>
<dbReference type="PIRSF" id="PIRSF018249">
    <property type="entry name" value="MyrA_prd"/>
    <property type="match status" value="1"/>
</dbReference>
<evidence type="ECO:0000259" key="3">
    <source>
        <dbReference type="Pfam" id="PF13649"/>
    </source>
</evidence>
<dbReference type="Pfam" id="PF13649">
    <property type="entry name" value="Methyltransf_25"/>
    <property type="match status" value="1"/>
</dbReference>
<dbReference type="InterPro" id="IPR041698">
    <property type="entry name" value="Methyltransf_25"/>
</dbReference>
<reference evidence="5 6" key="2">
    <citation type="journal article" date="2015" name="Syst. Appl. Microbiol.">
        <title>Nitrincola nitratireducens sp. nov. isolated from a haloalkaline crater lake.</title>
        <authorList>
            <person name="Singh A."/>
            <person name="Vaidya B."/>
            <person name="Tanuku N.R."/>
            <person name="Pinnaka A.K."/>
        </authorList>
    </citation>
    <scope>NUCLEOTIDE SEQUENCE [LARGE SCALE GENOMIC DNA]</scope>
    <source>
        <strain evidence="5 6">AK23</strain>
    </source>
</reference>
<dbReference type="PATRIC" id="fig|1229521.3.peg.994"/>
<keyword evidence="1" id="KW-0479">Metal-binding</keyword>
<dbReference type="OrthoDB" id="108476at2"/>
<dbReference type="InterPro" id="IPR029063">
    <property type="entry name" value="SAM-dependent_MTases_sf"/>
</dbReference>
<dbReference type="STRING" id="1229521.D791_00989"/>
<organism evidence="5 6">
    <name type="scientific">Nitrincola nitratireducens</name>
    <dbReference type="NCBI Taxonomy" id="1229521"/>
    <lineage>
        <taxon>Bacteria</taxon>
        <taxon>Pseudomonadati</taxon>
        <taxon>Pseudomonadota</taxon>
        <taxon>Gammaproteobacteria</taxon>
        <taxon>Oceanospirillales</taxon>
        <taxon>Oceanospirillaceae</taxon>
        <taxon>Nitrincola</taxon>
    </lineage>
</organism>
<feature type="binding site" evidence="1">
    <location>
        <position position="32"/>
    </location>
    <ligand>
        <name>Zn(2+)</name>
        <dbReference type="ChEBI" id="CHEBI:29105"/>
    </ligand>
</feature>
<feature type="domain" description="Methyltransferase" evidence="3">
    <location>
        <begin position="100"/>
        <end position="178"/>
    </location>
</feature>
<sequence length="285" mass="31840">MESIPFRCPVCQEPLAFFSEERPAGLGCSKGHRFDQARQGYWNLLLPQRKRSKAPGDNAEMVLARRAFLDQGFYEPLAVKIADTISEKLASSPTMHFNLLDLGCGEGYYTQLIESKLKAACLPTNVIGLDISKEAIRSACRRSASIQWLVATGADIPLLPESVDVATLIFARLLPEPTARVLKPGALFMVVWAGIDHLRELRALIYKDVRDSDLNPDAQLVDHFTPIETINLTYPINIQGSANLENLLMMTPHGQRLTAERRHALMQLASLEVTVDIRISLYQKR</sequence>
<dbReference type="AlphaFoldDB" id="W9VNP5"/>
<feature type="binding site" evidence="2">
    <location>
        <position position="74"/>
    </location>
    <ligand>
        <name>S-adenosyl-L-methionine</name>
        <dbReference type="ChEBI" id="CHEBI:59789"/>
    </ligand>
</feature>
<keyword evidence="2" id="KW-0949">S-adenosyl-L-methionine</keyword>
<dbReference type="Gene3D" id="3.40.50.150">
    <property type="entry name" value="Vaccinia Virus protein VP39"/>
    <property type="match status" value="1"/>
</dbReference>
<evidence type="ECO:0000256" key="1">
    <source>
        <dbReference type="PIRSR" id="PIRSR018249-1"/>
    </source>
</evidence>
<dbReference type="GO" id="GO:0046872">
    <property type="term" value="F:metal ion binding"/>
    <property type="evidence" value="ECO:0007669"/>
    <property type="project" value="UniProtKB-KW"/>
</dbReference>
<dbReference type="Pfam" id="PF21302">
    <property type="entry name" value="Zn_ribbon_RlmA"/>
    <property type="match status" value="1"/>
</dbReference>
<dbReference type="EC" id="2.1.1.187" evidence="5"/>